<dbReference type="GO" id="GO:0005634">
    <property type="term" value="C:nucleus"/>
    <property type="evidence" value="ECO:0007669"/>
    <property type="project" value="UniProtKB-SubCell"/>
</dbReference>
<keyword evidence="2" id="KW-0539">Nucleus</keyword>
<dbReference type="GO" id="GO:0046982">
    <property type="term" value="F:protein heterodimerization activity"/>
    <property type="evidence" value="ECO:0007669"/>
    <property type="project" value="InterPro"/>
</dbReference>
<name>A0A4S4E6M6_CAMSN</name>
<comment type="subcellular location">
    <subcellularLocation>
        <location evidence="1">Nucleus</location>
    </subcellularLocation>
</comment>
<feature type="compositionally biased region" description="Basic and acidic residues" evidence="3">
    <location>
        <begin position="107"/>
        <end position="117"/>
    </location>
</feature>
<feature type="region of interest" description="Disordered" evidence="3">
    <location>
        <begin position="1"/>
        <end position="21"/>
    </location>
</feature>
<dbReference type="PANTHER" id="PTHR10252">
    <property type="entry name" value="HISTONE-LIKE TRANSCRIPTION FACTOR CCAAT-RELATED"/>
    <property type="match status" value="1"/>
</dbReference>
<sequence length="239" mass="27617">MADEEEDEENNNNDIETISPTFPNSRVKKIMKLDKDINKVNSEALFLISCSTDLFLQFLAEKSARVAIEKKRKTIKLEHLRVAVKRHQPTSDFLLDSLPMSSQPADRPPEARTRSAEKPVPAGTRRIDDFFQKGSYQGSNQFNFLQAHSQRSAQWSPVHSWLESLDKSEVVKSKEISVWLSENPSVKEILYLTYSRYHLMHYIQKCHSRMLKRQGRGKVSIAMDVNKGLKRDQEIRIIS</sequence>
<dbReference type="AlphaFoldDB" id="A0A4S4E6M6"/>
<gene>
    <name evidence="5" type="ORF">TEA_005915</name>
</gene>
<reference evidence="5 6" key="1">
    <citation type="journal article" date="2018" name="Proc. Natl. Acad. Sci. U.S.A.">
        <title>Draft genome sequence of Camellia sinensis var. sinensis provides insights into the evolution of the tea genome and tea quality.</title>
        <authorList>
            <person name="Wei C."/>
            <person name="Yang H."/>
            <person name="Wang S."/>
            <person name="Zhao J."/>
            <person name="Liu C."/>
            <person name="Gao L."/>
            <person name="Xia E."/>
            <person name="Lu Y."/>
            <person name="Tai Y."/>
            <person name="She G."/>
            <person name="Sun J."/>
            <person name="Cao H."/>
            <person name="Tong W."/>
            <person name="Gao Q."/>
            <person name="Li Y."/>
            <person name="Deng W."/>
            <person name="Jiang X."/>
            <person name="Wang W."/>
            <person name="Chen Q."/>
            <person name="Zhang S."/>
            <person name="Li H."/>
            <person name="Wu J."/>
            <person name="Wang P."/>
            <person name="Li P."/>
            <person name="Shi C."/>
            <person name="Zheng F."/>
            <person name="Jian J."/>
            <person name="Huang B."/>
            <person name="Shan D."/>
            <person name="Shi M."/>
            <person name="Fang C."/>
            <person name="Yue Y."/>
            <person name="Li F."/>
            <person name="Li D."/>
            <person name="Wei S."/>
            <person name="Han B."/>
            <person name="Jiang C."/>
            <person name="Yin Y."/>
            <person name="Xia T."/>
            <person name="Zhang Z."/>
            <person name="Bennetzen J.L."/>
            <person name="Zhao S."/>
            <person name="Wan X."/>
        </authorList>
    </citation>
    <scope>NUCLEOTIDE SEQUENCE [LARGE SCALE GENOMIC DNA]</scope>
    <source>
        <strain evidence="6">cv. Shuchazao</strain>
        <tissue evidence="5">Leaf</tissue>
    </source>
</reference>
<dbReference type="InterPro" id="IPR050568">
    <property type="entry name" value="Transcr_DNA_Rep_Reg"/>
</dbReference>
<feature type="domain" description="Transcription factor CBF/NF-Y/archaeal histone" evidence="4">
    <location>
        <begin position="21"/>
        <end position="84"/>
    </location>
</feature>
<dbReference type="STRING" id="542762.A0A4S4E6M6"/>
<proteinExistence type="predicted"/>
<evidence type="ECO:0000256" key="2">
    <source>
        <dbReference type="ARBA" id="ARBA00023242"/>
    </source>
</evidence>
<evidence type="ECO:0000259" key="4">
    <source>
        <dbReference type="Pfam" id="PF00808"/>
    </source>
</evidence>
<dbReference type="SUPFAM" id="SSF47113">
    <property type="entry name" value="Histone-fold"/>
    <property type="match status" value="1"/>
</dbReference>
<dbReference type="Gene3D" id="1.10.20.10">
    <property type="entry name" value="Histone, subunit A"/>
    <property type="match status" value="1"/>
</dbReference>
<feature type="region of interest" description="Disordered" evidence="3">
    <location>
        <begin position="93"/>
        <end position="120"/>
    </location>
</feature>
<evidence type="ECO:0000313" key="6">
    <source>
        <dbReference type="Proteomes" id="UP000306102"/>
    </source>
</evidence>
<dbReference type="GO" id="GO:0006355">
    <property type="term" value="P:regulation of DNA-templated transcription"/>
    <property type="evidence" value="ECO:0007669"/>
    <property type="project" value="TreeGrafter"/>
</dbReference>
<protein>
    <recommendedName>
        <fullName evidence="4">Transcription factor CBF/NF-Y/archaeal histone domain-containing protein</fullName>
    </recommendedName>
</protein>
<dbReference type="InterPro" id="IPR009072">
    <property type="entry name" value="Histone-fold"/>
</dbReference>
<keyword evidence="6" id="KW-1185">Reference proteome</keyword>
<dbReference type="EMBL" id="SDRB02007136">
    <property type="protein sequence ID" value="THG11668.1"/>
    <property type="molecule type" value="Genomic_DNA"/>
</dbReference>
<organism evidence="5 6">
    <name type="scientific">Camellia sinensis var. sinensis</name>
    <name type="common">China tea</name>
    <dbReference type="NCBI Taxonomy" id="542762"/>
    <lineage>
        <taxon>Eukaryota</taxon>
        <taxon>Viridiplantae</taxon>
        <taxon>Streptophyta</taxon>
        <taxon>Embryophyta</taxon>
        <taxon>Tracheophyta</taxon>
        <taxon>Spermatophyta</taxon>
        <taxon>Magnoliopsida</taxon>
        <taxon>eudicotyledons</taxon>
        <taxon>Gunneridae</taxon>
        <taxon>Pentapetalae</taxon>
        <taxon>asterids</taxon>
        <taxon>Ericales</taxon>
        <taxon>Theaceae</taxon>
        <taxon>Camellia</taxon>
    </lineage>
</organism>
<dbReference type="CDD" id="cd22929">
    <property type="entry name" value="HFD_POLE4-like"/>
    <property type="match status" value="1"/>
</dbReference>
<dbReference type="Proteomes" id="UP000306102">
    <property type="component" value="Unassembled WGS sequence"/>
</dbReference>
<dbReference type="GO" id="GO:0000976">
    <property type="term" value="F:transcription cis-regulatory region binding"/>
    <property type="evidence" value="ECO:0007669"/>
    <property type="project" value="TreeGrafter"/>
</dbReference>
<accession>A0A4S4E6M6</accession>
<comment type="caution">
    <text evidence="5">The sequence shown here is derived from an EMBL/GenBank/DDBJ whole genome shotgun (WGS) entry which is preliminary data.</text>
</comment>
<dbReference type="InterPro" id="IPR003958">
    <property type="entry name" value="CBFA_NFYB_domain"/>
</dbReference>
<feature type="compositionally biased region" description="Acidic residues" evidence="3">
    <location>
        <begin position="1"/>
        <end position="11"/>
    </location>
</feature>
<dbReference type="Pfam" id="PF00808">
    <property type="entry name" value="CBFD_NFYB_HMF"/>
    <property type="match status" value="1"/>
</dbReference>
<evidence type="ECO:0000313" key="5">
    <source>
        <dbReference type="EMBL" id="THG11668.1"/>
    </source>
</evidence>
<evidence type="ECO:0000256" key="3">
    <source>
        <dbReference type="SAM" id="MobiDB-lite"/>
    </source>
</evidence>
<evidence type="ECO:0000256" key="1">
    <source>
        <dbReference type="ARBA" id="ARBA00004123"/>
    </source>
</evidence>
<dbReference type="PANTHER" id="PTHR10252:SF54">
    <property type="entry name" value="CHROMATIN ACCESSIBILITY COMPLEX PROTEIN 1"/>
    <property type="match status" value="1"/>
</dbReference>